<proteinExistence type="predicted"/>
<dbReference type="GO" id="GO:0071770">
    <property type="term" value="P:DIM/DIP cell wall layer assembly"/>
    <property type="evidence" value="ECO:0007669"/>
    <property type="project" value="TreeGrafter"/>
</dbReference>
<dbReference type="Pfam" id="PF00109">
    <property type="entry name" value="ketoacyl-synt"/>
    <property type="match status" value="1"/>
</dbReference>
<dbReference type="InterPro" id="IPR018201">
    <property type="entry name" value="Ketoacyl_synth_AS"/>
</dbReference>
<feature type="domain" description="Carrier" evidence="6">
    <location>
        <begin position="500"/>
        <end position="575"/>
    </location>
</feature>
<dbReference type="PROSITE" id="PS52004">
    <property type="entry name" value="KS3_2"/>
    <property type="match status" value="1"/>
</dbReference>
<dbReference type="EMBL" id="LUTY01002267">
    <property type="protein sequence ID" value="OAD20573.1"/>
    <property type="molecule type" value="Genomic_DNA"/>
</dbReference>
<dbReference type="Pfam" id="PF05185">
    <property type="entry name" value="PRMT5"/>
    <property type="match status" value="1"/>
</dbReference>
<dbReference type="InterPro" id="IPR014030">
    <property type="entry name" value="Ketoacyl_synth_N"/>
</dbReference>
<evidence type="ECO:0000313" key="8">
    <source>
        <dbReference type="EMBL" id="OAD20573.1"/>
    </source>
</evidence>
<keyword evidence="2" id="KW-0596">Phosphopantetheine</keyword>
<dbReference type="SMART" id="SM00825">
    <property type="entry name" value="PKS_KS"/>
    <property type="match status" value="1"/>
</dbReference>
<dbReference type="SUPFAM" id="SSF53901">
    <property type="entry name" value="Thiolase-like"/>
    <property type="match status" value="1"/>
</dbReference>
<dbReference type="SUPFAM" id="SSF47336">
    <property type="entry name" value="ACP-like"/>
    <property type="match status" value="1"/>
</dbReference>
<dbReference type="GO" id="GO:0031177">
    <property type="term" value="F:phosphopantetheine binding"/>
    <property type="evidence" value="ECO:0007669"/>
    <property type="project" value="InterPro"/>
</dbReference>
<dbReference type="PROSITE" id="PS00606">
    <property type="entry name" value="KS3_1"/>
    <property type="match status" value="1"/>
</dbReference>
<dbReference type="InterPro" id="IPR029063">
    <property type="entry name" value="SAM-dependent_MTases_sf"/>
</dbReference>
<feature type="domain" description="Ketosynthase family 3 (KS3)" evidence="7">
    <location>
        <begin position="601"/>
        <end position="956"/>
    </location>
</feature>
<dbReference type="CDD" id="cd02440">
    <property type="entry name" value="AdoMet_MTases"/>
    <property type="match status" value="1"/>
</dbReference>
<feature type="non-terminal residue" evidence="8">
    <location>
        <position position="1"/>
    </location>
</feature>
<dbReference type="AlphaFoldDB" id="A0A0A6NZC0"/>
<feature type="non-terminal residue" evidence="8">
    <location>
        <position position="956"/>
    </location>
</feature>
<dbReference type="GO" id="GO:0006633">
    <property type="term" value="P:fatty acid biosynthetic process"/>
    <property type="evidence" value="ECO:0007669"/>
    <property type="project" value="UniProtKB-UniPathway"/>
</dbReference>
<evidence type="ECO:0000313" key="9">
    <source>
        <dbReference type="Proteomes" id="UP000076962"/>
    </source>
</evidence>
<gene>
    <name evidence="8" type="ORF">THIOM_003716</name>
</gene>
<dbReference type="CDD" id="cd00833">
    <property type="entry name" value="PKS"/>
    <property type="match status" value="1"/>
</dbReference>
<dbReference type="Gene3D" id="3.40.47.10">
    <property type="match status" value="1"/>
</dbReference>
<dbReference type="Gene3D" id="3.40.50.150">
    <property type="entry name" value="Vaccinia Virus protein VP39"/>
    <property type="match status" value="1"/>
</dbReference>
<protein>
    <submittedName>
        <fullName evidence="8">Protein containing Beta-ketoacyl synthase</fullName>
    </submittedName>
</protein>
<dbReference type="InterPro" id="IPR035075">
    <property type="entry name" value="PRMT5"/>
</dbReference>
<reference evidence="8 9" key="1">
    <citation type="submission" date="2016-05" db="EMBL/GenBank/DDBJ databases">
        <title>Single-cell genome of chain-forming Candidatus Thiomargarita nelsonii and comparison to other large sulfur-oxidizing bacteria.</title>
        <authorList>
            <person name="Winkel M."/>
            <person name="Salman V."/>
            <person name="Woyke T."/>
            <person name="Schulz-Vogt H."/>
            <person name="Richter M."/>
            <person name="Flood B."/>
            <person name="Bailey J."/>
            <person name="Amann R."/>
            <person name="Mussmann M."/>
        </authorList>
    </citation>
    <scope>NUCLEOTIDE SEQUENCE [LARGE SCALE GENOMIC DNA]</scope>
    <source>
        <strain evidence="8 9">THI036</strain>
    </source>
</reference>
<dbReference type="Pfam" id="PF00550">
    <property type="entry name" value="PP-binding"/>
    <property type="match status" value="1"/>
</dbReference>
<keyword evidence="3" id="KW-0597">Phosphoprotein</keyword>
<comment type="caution">
    <text evidence="8">The sequence shown here is derived from an EMBL/GenBank/DDBJ whole genome shotgun (WGS) entry which is preliminary data.</text>
</comment>
<dbReference type="GO" id="GO:0004315">
    <property type="term" value="F:3-oxoacyl-[acyl-carrier-protein] synthase activity"/>
    <property type="evidence" value="ECO:0007669"/>
    <property type="project" value="InterPro"/>
</dbReference>
<dbReference type="PROSITE" id="PS50075">
    <property type="entry name" value="CARRIER"/>
    <property type="match status" value="1"/>
</dbReference>
<accession>A0A0A6NZC0</accession>
<dbReference type="PROSITE" id="PS51678">
    <property type="entry name" value="SAM_MT_PRMT"/>
    <property type="match status" value="1"/>
</dbReference>
<evidence type="ECO:0000256" key="4">
    <source>
        <dbReference type="ARBA" id="ARBA00022679"/>
    </source>
</evidence>
<evidence type="ECO:0000256" key="5">
    <source>
        <dbReference type="SAM" id="MobiDB-lite"/>
    </source>
</evidence>
<dbReference type="PANTHER" id="PTHR43775:SF37">
    <property type="entry name" value="SI:DKEY-61P9.11"/>
    <property type="match status" value="1"/>
</dbReference>
<dbReference type="InterPro" id="IPR036736">
    <property type="entry name" value="ACP-like_sf"/>
</dbReference>
<feature type="compositionally biased region" description="Polar residues" evidence="5">
    <location>
        <begin position="571"/>
        <end position="587"/>
    </location>
</feature>
<organism evidence="8 9">
    <name type="scientific">Candidatus Thiomargarita nelsonii</name>
    <dbReference type="NCBI Taxonomy" id="1003181"/>
    <lineage>
        <taxon>Bacteria</taxon>
        <taxon>Pseudomonadati</taxon>
        <taxon>Pseudomonadota</taxon>
        <taxon>Gammaproteobacteria</taxon>
        <taxon>Thiotrichales</taxon>
        <taxon>Thiotrichaceae</taxon>
        <taxon>Thiomargarita</taxon>
    </lineage>
</organism>
<dbReference type="GO" id="GO:0005886">
    <property type="term" value="C:plasma membrane"/>
    <property type="evidence" value="ECO:0007669"/>
    <property type="project" value="TreeGrafter"/>
</dbReference>
<name>A0A0A6NZC0_9GAMM</name>
<evidence type="ECO:0000256" key="3">
    <source>
        <dbReference type="ARBA" id="ARBA00022553"/>
    </source>
</evidence>
<dbReference type="GO" id="GO:0005737">
    <property type="term" value="C:cytoplasm"/>
    <property type="evidence" value="ECO:0007669"/>
    <property type="project" value="TreeGrafter"/>
</dbReference>
<keyword evidence="9" id="KW-1185">Reference proteome</keyword>
<feature type="region of interest" description="Disordered" evidence="5">
    <location>
        <begin position="570"/>
        <end position="594"/>
    </location>
</feature>
<comment type="pathway">
    <text evidence="1">Lipid metabolism; fatty acid biosynthesis.</text>
</comment>
<dbReference type="InterPro" id="IPR020841">
    <property type="entry name" value="PKS_Beta-ketoAc_synthase_dom"/>
</dbReference>
<dbReference type="InterPro" id="IPR016039">
    <property type="entry name" value="Thiolase-like"/>
</dbReference>
<evidence type="ECO:0000259" key="7">
    <source>
        <dbReference type="PROSITE" id="PS52004"/>
    </source>
</evidence>
<dbReference type="InterPro" id="IPR014031">
    <property type="entry name" value="Ketoacyl_synth_C"/>
</dbReference>
<dbReference type="InterPro" id="IPR020806">
    <property type="entry name" value="PKS_PP-bd"/>
</dbReference>
<sequence>WEDTAAKFPPQMAELSRALGYHTITATQGLHSFLAGLYHQKNPILIGLEGNNHHIRALIETETYSLQKLTAYFSANTLIDSEKWFDFSVNDRFQTPSHCDLVQLHEPVQFDPNAMELWPSVAEYFVYDELLYYALTHDERRNQSYKIAMNQLVKNKIVVEVGTGKEAILSRFCVEAGAKKVYAIEIGDDAYQEAVACVNNLGLSDKIILIHGDSTQVEIPELADVCVSEIVGPIGGCEGAALLMNDARRFLKPKGVMLPARGVTKMVAITFPNELWTDLGFNPVPGSYTEKIFAQIGYPFDLRVCIKKFPQSNILSNADIFEDLDFNHPIELEHSHTINLTINQEAQLNGFLVWLNLHTVEGEVIDILEYEYSWLPVYLPIFHPGIQVSAGDTIQATCERRLCENGLNPDYHLKGRVIKQTGEVIEFEHNSYHHKQVFKQSAFFQKLFVQNEFGYNQKTRLDKLTQHLPQMPLTENGTIDREKLVAFGQRDSRKAATQVVPQNKLERQIAQIWQEVLGIPTVGIHDNFFELGGHSLLLVQAQNQLQALFGSQLSLVDLFNAPTIDALAKHLSQQSDTEPKSSQQGQARAQIRTHHQAAVDNSDIAIVGMSCRFPGANTLDEFWHNLRDGIESITFFSDDDVAASGIDPTSANAPHYVKASPLLDNVEWFDASFFGYTAKEAELLDPQQRLFLECAWEAMEIAGYDPQSYQGSIGLYAGASMNTYLLNQVYPNRSRLDSNDNLEVATLDSLGGFQLMVANDKDYLPTRTSYKLNLKGPSINVQTACSTTLVTVHLACQSLLSGECDMVLSGGSSVQIPQKAGHLFQEGMIVSPDGHCRAFDARAQGTVFGSGVGVVVLKRLTDAIADDDHIYAVIKGSAVNNDGLMKVGYMAPSSEGQAAVASEALAMSGVATETIQYVEAHGTGTEMGDPIEVSGLTQATVIQRERQLISTESEIA</sequence>
<dbReference type="Proteomes" id="UP000076962">
    <property type="component" value="Unassembled WGS sequence"/>
</dbReference>
<dbReference type="Gene3D" id="1.10.1200.10">
    <property type="entry name" value="ACP-like"/>
    <property type="match status" value="1"/>
</dbReference>
<dbReference type="InterPro" id="IPR050091">
    <property type="entry name" value="PKS_NRPS_Biosynth_Enz"/>
</dbReference>
<dbReference type="InterPro" id="IPR009081">
    <property type="entry name" value="PP-bd_ACP"/>
</dbReference>
<dbReference type="SMART" id="SM00823">
    <property type="entry name" value="PKS_PP"/>
    <property type="match status" value="1"/>
</dbReference>
<dbReference type="SUPFAM" id="SSF53335">
    <property type="entry name" value="S-adenosyl-L-methionine-dependent methyltransferases"/>
    <property type="match status" value="1"/>
</dbReference>
<evidence type="ECO:0000259" key="6">
    <source>
        <dbReference type="PROSITE" id="PS50075"/>
    </source>
</evidence>
<evidence type="ECO:0000256" key="2">
    <source>
        <dbReference type="ARBA" id="ARBA00022450"/>
    </source>
</evidence>
<dbReference type="GO" id="GO:0016274">
    <property type="term" value="F:protein-arginine N-methyltransferase activity"/>
    <property type="evidence" value="ECO:0007669"/>
    <property type="project" value="InterPro"/>
</dbReference>
<dbReference type="InterPro" id="IPR025799">
    <property type="entry name" value="Arg_MeTrfase"/>
</dbReference>
<keyword evidence="4" id="KW-0808">Transferase</keyword>
<dbReference type="GO" id="GO:0004312">
    <property type="term" value="F:fatty acid synthase activity"/>
    <property type="evidence" value="ECO:0007669"/>
    <property type="project" value="TreeGrafter"/>
</dbReference>
<dbReference type="PANTHER" id="PTHR43775">
    <property type="entry name" value="FATTY ACID SYNTHASE"/>
    <property type="match status" value="1"/>
</dbReference>
<dbReference type="UniPathway" id="UPA00094"/>
<dbReference type="GO" id="GO:0044550">
    <property type="term" value="P:secondary metabolite biosynthetic process"/>
    <property type="evidence" value="ECO:0007669"/>
    <property type="project" value="UniProtKB-ARBA"/>
</dbReference>
<dbReference type="FunFam" id="1.10.1200.10:FF:000016">
    <property type="entry name" value="Non-ribosomal peptide synthase"/>
    <property type="match status" value="1"/>
</dbReference>
<evidence type="ECO:0000256" key="1">
    <source>
        <dbReference type="ARBA" id="ARBA00005194"/>
    </source>
</evidence>
<dbReference type="Pfam" id="PF02801">
    <property type="entry name" value="Ketoacyl-synt_C"/>
    <property type="match status" value="1"/>
</dbReference>